<gene>
    <name evidence="1" type="ORF">ARMGADRAFT_1075046</name>
</gene>
<keyword evidence="2" id="KW-1185">Reference proteome</keyword>
<protein>
    <submittedName>
        <fullName evidence="1">Uncharacterized protein</fullName>
    </submittedName>
</protein>
<dbReference type="AlphaFoldDB" id="A0A2H3ECG6"/>
<dbReference type="EMBL" id="KZ293648">
    <property type="protein sequence ID" value="PBK98183.1"/>
    <property type="molecule type" value="Genomic_DNA"/>
</dbReference>
<sequence>MIDLRTKAQARLIDILGTRFGHVLRVGIVIAVGHCLVRCIDVGKSALFSPFSSGCFKQGFKVALTRDMKLRDGGLARAMYLKSFSIEQLSPVHSVPSSSISRKYTLRLQIDFRDRGRMSRALALLWLAKIEETLTVSNDQAASGFKLVTQTKPTKTLRKRFGPSVYVPQRGMRLAESDIMIPRSSLRLACSTDDHRLMRRCDFEGVGSGLVSPVLLYILDETKCCSRV</sequence>
<organism evidence="1 2">
    <name type="scientific">Armillaria gallica</name>
    <name type="common">Bulbous honey fungus</name>
    <name type="synonym">Armillaria bulbosa</name>
    <dbReference type="NCBI Taxonomy" id="47427"/>
    <lineage>
        <taxon>Eukaryota</taxon>
        <taxon>Fungi</taxon>
        <taxon>Dikarya</taxon>
        <taxon>Basidiomycota</taxon>
        <taxon>Agaricomycotina</taxon>
        <taxon>Agaricomycetes</taxon>
        <taxon>Agaricomycetidae</taxon>
        <taxon>Agaricales</taxon>
        <taxon>Marasmiineae</taxon>
        <taxon>Physalacriaceae</taxon>
        <taxon>Armillaria</taxon>
    </lineage>
</organism>
<name>A0A2H3ECG6_ARMGA</name>
<dbReference type="InParanoid" id="A0A2H3ECG6"/>
<proteinExistence type="predicted"/>
<accession>A0A2H3ECG6</accession>
<reference evidence="2" key="1">
    <citation type="journal article" date="2017" name="Nat. Ecol. Evol.">
        <title>Genome expansion and lineage-specific genetic innovations in the forest pathogenic fungi Armillaria.</title>
        <authorList>
            <person name="Sipos G."/>
            <person name="Prasanna A.N."/>
            <person name="Walter M.C."/>
            <person name="O'Connor E."/>
            <person name="Balint B."/>
            <person name="Krizsan K."/>
            <person name="Kiss B."/>
            <person name="Hess J."/>
            <person name="Varga T."/>
            <person name="Slot J."/>
            <person name="Riley R."/>
            <person name="Boka B."/>
            <person name="Rigling D."/>
            <person name="Barry K."/>
            <person name="Lee J."/>
            <person name="Mihaltcheva S."/>
            <person name="LaButti K."/>
            <person name="Lipzen A."/>
            <person name="Waldron R."/>
            <person name="Moloney N.M."/>
            <person name="Sperisen C."/>
            <person name="Kredics L."/>
            <person name="Vagvoelgyi C."/>
            <person name="Patrignani A."/>
            <person name="Fitzpatrick D."/>
            <person name="Nagy I."/>
            <person name="Doyle S."/>
            <person name="Anderson J.B."/>
            <person name="Grigoriev I.V."/>
            <person name="Gueldener U."/>
            <person name="Muensterkoetter M."/>
            <person name="Nagy L.G."/>
        </authorList>
    </citation>
    <scope>NUCLEOTIDE SEQUENCE [LARGE SCALE GENOMIC DNA]</scope>
    <source>
        <strain evidence="2">Ar21-2</strain>
    </source>
</reference>
<evidence type="ECO:0000313" key="1">
    <source>
        <dbReference type="EMBL" id="PBK98183.1"/>
    </source>
</evidence>
<dbReference type="Proteomes" id="UP000217790">
    <property type="component" value="Unassembled WGS sequence"/>
</dbReference>
<dbReference type="OrthoDB" id="10553431at2759"/>
<evidence type="ECO:0000313" key="2">
    <source>
        <dbReference type="Proteomes" id="UP000217790"/>
    </source>
</evidence>